<sequence length="103" mass="11323">MLLKILQHGWMAIVIGPRGAGKRSVVHLAAYLTHQPIVAVALSPSADTMELLGAFEQRENGGIFTWIDSPLVKGIREGHWVMLENAQLCRLGLMFSCFAVFSC</sequence>
<dbReference type="AlphaFoldDB" id="A0A0R3WYP5"/>
<gene>
    <name evidence="4" type="ORF">TTAC_LOCUS5870</name>
</gene>
<dbReference type="Pfam" id="PF07728">
    <property type="entry name" value="AAA_5"/>
    <property type="match status" value="1"/>
</dbReference>
<keyword evidence="5" id="KW-1185">Reference proteome</keyword>
<dbReference type="GO" id="GO:0005524">
    <property type="term" value="F:ATP binding"/>
    <property type="evidence" value="ECO:0007669"/>
    <property type="project" value="UniProtKB-KW"/>
</dbReference>
<dbReference type="Gene3D" id="3.40.50.300">
    <property type="entry name" value="P-loop containing nucleotide triphosphate hydrolases"/>
    <property type="match status" value="1"/>
</dbReference>
<keyword evidence="2" id="KW-0067">ATP-binding</keyword>
<dbReference type="InterPro" id="IPR011704">
    <property type="entry name" value="ATPase_dyneun-rel_AAA"/>
</dbReference>
<dbReference type="STRING" id="6205.A0A0R3WYP5"/>
<dbReference type="OrthoDB" id="6151809at2759"/>
<feature type="domain" description="ATPase dynein-related AAA" evidence="3">
    <location>
        <begin position="13"/>
        <end position="87"/>
    </location>
</feature>
<evidence type="ECO:0000259" key="3">
    <source>
        <dbReference type="Pfam" id="PF07728"/>
    </source>
</evidence>
<dbReference type="GO" id="GO:0005634">
    <property type="term" value="C:nucleus"/>
    <property type="evidence" value="ECO:0007669"/>
    <property type="project" value="TreeGrafter"/>
</dbReference>
<dbReference type="PANTHER" id="PTHR48103:SF2">
    <property type="entry name" value="MIDASIN"/>
    <property type="match status" value="1"/>
</dbReference>
<evidence type="ECO:0000313" key="4">
    <source>
        <dbReference type="EMBL" id="VDM27842.1"/>
    </source>
</evidence>
<dbReference type="EMBL" id="UYWX01009448">
    <property type="protein sequence ID" value="VDM27842.1"/>
    <property type="molecule type" value="Genomic_DNA"/>
</dbReference>
<evidence type="ECO:0000313" key="5">
    <source>
        <dbReference type="Proteomes" id="UP000274429"/>
    </source>
</evidence>
<dbReference type="InterPro" id="IPR027417">
    <property type="entry name" value="P-loop_NTPase"/>
</dbReference>
<dbReference type="GO" id="GO:0030687">
    <property type="term" value="C:preribosome, large subunit precursor"/>
    <property type="evidence" value="ECO:0007669"/>
    <property type="project" value="TreeGrafter"/>
</dbReference>
<dbReference type="GO" id="GO:0000055">
    <property type="term" value="P:ribosomal large subunit export from nucleus"/>
    <property type="evidence" value="ECO:0007669"/>
    <property type="project" value="TreeGrafter"/>
</dbReference>
<evidence type="ECO:0000256" key="1">
    <source>
        <dbReference type="ARBA" id="ARBA00022741"/>
    </source>
</evidence>
<organism evidence="6">
    <name type="scientific">Hydatigena taeniaeformis</name>
    <name type="common">Feline tapeworm</name>
    <name type="synonym">Taenia taeniaeformis</name>
    <dbReference type="NCBI Taxonomy" id="6205"/>
    <lineage>
        <taxon>Eukaryota</taxon>
        <taxon>Metazoa</taxon>
        <taxon>Spiralia</taxon>
        <taxon>Lophotrochozoa</taxon>
        <taxon>Platyhelminthes</taxon>
        <taxon>Cestoda</taxon>
        <taxon>Eucestoda</taxon>
        <taxon>Cyclophyllidea</taxon>
        <taxon>Taeniidae</taxon>
        <taxon>Hydatigera</taxon>
    </lineage>
</organism>
<evidence type="ECO:0000256" key="2">
    <source>
        <dbReference type="ARBA" id="ARBA00022840"/>
    </source>
</evidence>
<protein>
    <submittedName>
        <fullName evidence="6">AAA_5 domain-containing protein</fullName>
    </submittedName>
</protein>
<dbReference type="Proteomes" id="UP000274429">
    <property type="component" value="Unassembled WGS sequence"/>
</dbReference>
<reference evidence="4 5" key="2">
    <citation type="submission" date="2018-11" db="EMBL/GenBank/DDBJ databases">
        <authorList>
            <consortium name="Pathogen Informatics"/>
        </authorList>
    </citation>
    <scope>NUCLEOTIDE SEQUENCE [LARGE SCALE GENOMIC DNA]</scope>
</reference>
<evidence type="ECO:0000313" key="6">
    <source>
        <dbReference type="WBParaSite" id="TTAC_0000588501-mRNA-1"/>
    </source>
</evidence>
<dbReference type="WBParaSite" id="TTAC_0000588501-mRNA-1">
    <property type="protein sequence ID" value="TTAC_0000588501-mRNA-1"/>
    <property type="gene ID" value="TTAC_0000588501"/>
</dbReference>
<dbReference type="GO" id="GO:0000027">
    <property type="term" value="P:ribosomal large subunit assembly"/>
    <property type="evidence" value="ECO:0007669"/>
    <property type="project" value="TreeGrafter"/>
</dbReference>
<dbReference type="PANTHER" id="PTHR48103">
    <property type="entry name" value="MIDASIN-RELATED"/>
    <property type="match status" value="1"/>
</dbReference>
<proteinExistence type="predicted"/>
<accession>A0A0R3WYP5</accession>
<name>A0A0R3WYP5_HYDTA</name>
<reference evidence="6" key="1">
    <citation type="submission" date="2017-02" db="UniProtKB">
        <authorList>
            <consortium name="WormBaseParasite"/>
        </authorList>
    </citation>
    <scope>IDENTIFICATION</scope>
</reference>
<dbReference type="SUPFAM" id="SSF52540">
    <property type="entry name" value="P-loop containing nucleoside triphosphate hydrolases"/>
    <property type="match status" value="1"/>
</dbReference>
<dbReference type="GO" id="GO:0016887">
    <property type="term" value="F:ATP hydrolysis activity"/>
    <property type="evidence" value="ECO:0007669"/>
    <property type="project" value="InterPro"/>
</dbReference>
<keyword evidence="1" id="KW-0547">Nucleotide-binding</keyword>